<name>A0AAW0HC30_MYOGA</name>
<proteinExistence type="predicted"/>
<evidence type="ECO:0000313" key="2">
    <source>
        <dbReference type="Proteomes" id="UP001488838"/>
    </source>
</evidence>
<comment type="caution">
    <text evidence="1">The sequence shown here is derived from an EMBL/GenBank/DDBJ whole genome shotgun (WGS) entry which is preliminary data.</text>
</comment>
<accession>A0AAW0HC30</accession>
<evidence type="ECO:0000313" key="1">
    <source>
        <dbReference type="EMBL" id="KAK7800372.1"/>
    </source>
</evidence>
<dbReference type="AlphaFoldDB" id="A0AAW0HC30"/>
<organism evidence="1 2">
    <name type="scientific">Myodes glareolus</name>
    <name type="common">Bank vole</name>
    <name type="synonym">Clethrionomys glareolus</name>
    <dbReference type="NCBI Taxonomy" id="447135"/>
    <lineage>
        <taxon>Eukaryota</taxon>
        <taxon>Metazoa</taxon>
        <taxon>Chordata</taxon>
        <taxon>Craniata</taxon>
        <taxon>Vertebrata</taxon>
        <taxon>Euteleostomi</taxon>
        <taxon>Mammalia</taxon>
        <taxon>Eutheria</taxon>
        <taxon>Euarchontoglires</taxon>
        <taxon>Glires</taxon>
        <taxon>Rodentia</taxon>
        <taxon>Myomorpha</taxon>
        <taxon>Muroidea</taxon>
        <taxon>Cricetidae</taxon>
        <taxon>Arvicolinae</taxon>
        <taxon>Myodes</taxon>
    </lineage>
</organism>
<keyword evidence="2" id="KW-1185">Reference proteome</keyword>
<gene>
    <name evidence="1" type="ORF">U0070_001265</name>
</gene>
<dbReference type="EMBL" id="JBBHLL010000554">
    <property type="protein sequence ID" value="KAK7800372.1"/>
    <property type="molecule type" value="Genomic_DNA"/>
</dbReference>
<dbReference type="Proteomes" id="UP001488838">
    <property type="component" value="Unassembled WGS sequence"/>
</dbReference>
<reference evidence="1 2" key="1">
    <citation type="journal article" date="2023" name="bioRxiv">
        <title>Conserved and derived expression patterns and positive selection on dental genes reveal complex evolutionary context of ever-growing rodent molars.</title>
        <authorList>
            <person name="Calamari Z.T."/>
            <person name="Song A."/>
            <person name="Cohen E."/>
            <person name="Akter M."/>
            <person name="Roy R.D."/>
            <person name="Hallikas O."/>
            <person name="Christensen M.M."/>
            <person name="Li P."/>
            <person name="Marangoni P."/>
            <person name="Jernvall J."/>
            <person name="Klein O.D."/>
        </authorList>
    </citation>
    <scope>NUCLEOTIDE SEQUENCE [LARGE SCALE GENOMIC DNA]</scope>
    <source>
        <strain evidence="1">V071</strain>
    </source>
</reference>
<protein>
    <submittedName>
        <fullName evidence="1">Uncharacterized protein</fullName>
    </submittedName>
</protein>
<sequence>MHILPAAQCISEYVPVVTVKRSLSTDPLAQRPSCQPVLRFQDGPFTQVACFPLVLLPGLLDLVIVPVESLQISPFGKYYIFQDLFSTESVYGLFEEVVLVLLFSADPSITTTFVMMTVTRPSVYINKNSYFFRNTYCEIYCSTAELLAGAGRWKALPHLSTFQCWSWAGLRRGAAHQLCCRNWPEPPGCAAPPPRVETKGARRGGKRRSSLAVLRLAG</sequence>